<evidence type="ECO:0000313" key="5">
    <source>
        <dbReference type="EMBL" id="CAL4069543.1"/>
    </source>
</evidence>
<dbReference type="InterPro" id="IPR028085">
    <property type="entry name" value="FNIP_mid_dom"/>
</dbReference>
<reference evidence="5 6" key="1">
    <citation type="submission" date="2024-05" db="EMBL/GenBank/DDBJ databases">
        <authorList>
            <person name="Wallberg A."/>
        </authorList>
    </citation>
    <scope>NUCLEOTIDE SEQUENCE [LARGE SCALE GENOMIC DNA]</scope>
</reference>
<accession>A0AAV2Q7G6</accession>
<dbReference type="EMBL" id="CAXKWB010003589">
    <property type="protein sequence ID" value="CAL4069543.1"/>
    <property type="molecule type" value="Genomic_DNA"/>
</dbReference>
<feature type="region of interest" description="Disordered" evidence="3">
    <location>
        <begin position="168"/>
        <end position="187"/>
    </location>
</feature>
<protein>
    <recommendedName>
        <fullName evidence="4">UDENN FNIP1/2-type domain-containing protein</fullName>
    </recommendedName>
</protein>
<dbReference type="Pfam" id="PF14636">
    <property type="entry name" value="FNIP_N"/>
    <property type="match status" value="1"/>
</dbReference>
<evidence type="ECO:0000256" key="1">
    <source>
        <dbReference type="ARBA" id="ARBA00004496"/>
    </source>
</evidence>
<dbReference type="PANTHER" id="PTHR21634:SF9">
    <property type="entry name" value="RE13835P"/>
    <property type="match status" value="1"/>
</dbReference>
<feature type="compositionally biased region" description="Polar residues" evidence="3">
    <location>
        <begin position="1067"/>
        <end position="1076"/>
    </location>
</feature>
<comment type="caution">
    <text evidence="5">The sequence shown here is derived from an EMBL/GenBank/DDBJ whole genome shotgun (WGS) entry which is preliminary data.</text>
</comment>
<gene>
    <name evidence="5" type="ORF">MNOR_LOCUS7939</name>
</gene>
<dbReference type="PANTHER" id="PTHR21634">
    <property type="entry name" value="RE13835P"/>
    <property type="match status" value="1"/>
</dbReference>
<dbReference type="InterPro" id="IPR028084">
    <property type="entry name" value="FNIP_N_dom"/>
</dbReference>
<evidence type="ECO:0000259" key="4">
    <source>
        <dbReference type="PROSITE" id="PS51836"/>
    </source>
</evidence>
<dbReference type="GO" id="GO:0005737">
    <property type="term" value="C:cytoplasm"/>
    <property type="evidence" value="ECO:0007669"/>
    <property type="project" value="UniProtKB-SubCell"/>
</dbReference>
<feature type="compositionally biased region" description="Basic and acidic residues" evidence="3">
    <location>
        <begin position="1150"/>
        <end position="1162"/>
    </location>
</feature>
<comment type="subcellular location">
    <subcellularLocation>
        <location evidence="1">Cytoplasm</location>
    </subcellularLocation>
</comment>
<sequence>MCVQCKPHKCDMRAAADVLSPLCAKIRQFYKKQWIKLGQSIPNNEEIKEGDILETDCVTIQDLVRVPSACNEIEFNGIHDDQHFTDKCYISNSSLHPFPTCLEKEGIRVLLFRECDVRGRKLLYDSKTVVRVPVAESSTATSCKALFARSSKCSGTSLINTASSNTFSNISNKTSHRPPKGSNKTDPAEICNGHAYQYLHQESDTKQIGELVFGSVALAYRGSYSKLHLLTEPSRALLSRIASAPHAHQRPSHVSDPGIEDSFGSSVSSSDAMLYRTDSLEVPWGGPSWPMEITRVLSSSTSEGDSGFGAPPSPYSSTCGSFLSPHSRSNTPSSNSSRQGSGNSLNNSGSISGLQRRFLRTVNTSLNALAEGSQDELSSSHKASSTRLGLAVIVDLSGSREGNNKEMEQWFFNHLTVIEGALNKLQNSLNSAYLHRRSFVSATYRAVLQLQQDLLDLACSTRLSRPVWLGLLGGWSQPERQGLCSSFVNTLITVLRKNDTKQTNFFVSKLLTAVLTNHLGWVSTVAPGKLSEYQLTDTQQQHETYVTHSEWVERLNECHPYNAMWAQLCELSGAVGYPPRASRTILYGSDTQLLTNMLTILSYIVRCSQIKEQEIFPCTNDASSNVLGTRNTSQTSVTSILTVLDEPRRDSQATITMARRNSQTTLFKRDSGLRRSWRTSCGKQKERRENNGTTDQRQTKSSGDVSSQTKEVVLPETISDHHIPEVCISKESEVKSKWTLNDDDEIVIKDFQSSSSNLTDSSITSPNDYSSINPTINMDISKSISVCKTSNNLADMFGHSPAESSPVGCVMPVLSSYSELPVTRPSGSLYPSLVHFEEHRDNFGPTIVEPMEIASKVQKIVRVPEESQKSCLRRQSKPETGSRLLFQMPEFSTFPRISKHASNTSVESDSSVIVDDISKIKSLSGLSSIKREECIPAKETIVMFEKRERRRSQHEVIVPGKDIETEVEEGGKILFLDRLSVEKIIDQRNVRARSEEVYRSCDTPQMNVNGSPVLTTKKVIKCLPSPVDLQKVVRCRNVGRESAKDLTILGRENTMYPSLSEIKEQLGSNQINVKSSTSRHKRTHSDPTNGGFVTKVVSYSQPYRGLLESLREYKDTSTLQHNQQDKFDFQLGESFTREKQNSSGDDPLNDSDKSLTPVKDEDTSLTPENELTFNGDQPIGVKMPICVTGSDNSSKASLLAESLLGGVLDHYSSVFVVQGTTASPSQWEDQLRLDLSCAAHHSHLHQQLAEAVAVVADVDNWEVQIVSSHSYAVDHCGSGGLAGLPVGMSPLISAITDSILDLAQLGVQPQFIVEHFEDRLRELYFKSQLLSEYLLGKQSNLGGGIGGSYPQHGLPELTRALGLDVNDLPLLLAVASTHTPALTRMFGISIR</sequence>
<dbReference type="PROSITE" id="PS51836">
    <property type="entry name" value="DENN_FNIP12"/>
    <property type="match status" value="1"/>
</dbReference>
<feature type="region of interest" description="Disordered" evidence="3">
    <location>
        <begin position="1137"/>
        <end position="1174"/>
    </location>
</feature>
<dbReference type="Proteomes" id="UP001497623">
    <property type="component" value="Unassembled WGS sequence"/>
</dbReference>
<feature type="compositionally biased region" description="Polar residues" evidence="3">
    <location>
        <begin position="1164"/>
        <end position="1174"/>
    </location>
</feature>
<proteinExistence type="predicted"/>
<dbReference type="Pfam" id="PF14638">
    <property type="entry name" value="FNIP_C"/>
    <property type="match status" value="1"/>
</dbReference>
<feature type="region of interest" description="Disordered" evidence="3">
    <location>
        <begin position="1067"/>
        <end position="1093"/>
    </location>
</feature>
<dbReference type="GO" id="GO:0051087">
    <property type="term" value="F:protein-folding chaperone binding"/>
    <property type="evidence" value="ECO:0007669"/>
    <property type="project" value="TreeGrafter"/>
</dbReference>
<keyword evidence="6" id="KW-1185">Reference proteome</keyword>
<feature type="non-terminal residue" evidence="5">
    <location>
        <position position="1391"/>
    </location>
</feature>
<feature type="compositionally biased region" description="Low complexity" evidence="3">
    <location>
        <begin position="324"/>
        <end position="349"/>
    </location>
</feature>
<feature type="domain" description="UDENN FNIP1/2-type" evidence="4">
    <location>
        <begin position="102"/>
        <end position="1378"/>
    </location>
</feature>
<dbReference type="GO" id="GO:0042030">
    <property type="term" value="F:ATPase inhibitor activity"/>
    <property type="evidence" value="ECO:0007669"/>
    <property type="project" value="TreeGrafter"/>
</dbReference>
<keyword evidence="2" id="KW-0963">Cytoplasm</keyword>
<feature type="region of interest" description="Disordered" evidence="3">
    <location>
        <begin position="243"/>
        <end position="267"/>
    </location>
</feature>
<feature type="region of interest" description="Disordered" evidence="3">
    <location>
        <begin position="300"/>
        <end position="349"/>
    </location>
</feature>
<dbReference type="InterPro" id="IPR028086">
    <property type="entry name" value="FNIP_C_dom"/>
</dbReference>
<dbReference type="InterPro" id="IPR037545">
    <property type="entry name" value="DENN_FNIP1/2"/>
</dbReference>
<organism evidence="5 6">
    <name type="scientific">Meganyctiphanes norvegica</name>
    <name type="common">Northern krill</name>
    <name type="synonym">Thysanopoda norvegica</name>
    <dbReference type="NCBI Taxonomy" id="48144"/>
    <lineage>
        <taxon>Eukaryota</taxon>
        <taxon>Metazoa</taxon>
        <taxon>Ecdysozoa</taxon>
        <taxon>Arthropoda</taxon>
        <taxon>Crustacea</taxon>
        <taxon>Multicrustacea</taxon>
        <taxon>Malacostraca</taxon>
        <taxon>Eumalacostraca</taxon>
        <taxon>Eucarida</taxon>
        <taxon>Euphausiacea</taxon>
        <taxon>Euphausiidae</taxon>
        <taxon>Meganyctiphanes</taxon>
    </lineage>
</organism>
<evidence type="ECO:0000313" key="6">
    <source>
        <dbReference type="Proteomes" id="UP001497623"/>
    </source>
</evidence>
<feature type="region of interest" description="Disordered" evidence="3">
    <location>
        <begin position="669"/>
        <end position="710"/>
    </location>
</feature>
<dbReference type="Pfam" id="PF14637">
    <property type="entry name" value="FNIP_M"/>
    <property type="match status" value="1"/>
</dbReference>
<evidence type="ECO:0000256" key="3">
    <source>
        <dbReference type="SAM" id="MobiDB-lite"/>
    </source>
</evidence>
<name>A0AAV2Q7G6_MEGNR</name>
<feature type="compositionally biased region" description="Polar residues" evidence="3">
    <location>
        <begin position="691"/>
        <end position="710"/>
    </location>
</feature>
<evidence type="ECO:0000256" key="2">
    <source>
        <dbReference type="ARBA" id="ARBA00022490"/>
    </source>
</evidence>